<gene>
    <name evidence="5" type="ORF">D3Y57_18970</name>
</gene>
<accession>A0A494TP36</accession>
<protein>
    <submittedName>
        <fullName evidence="5">Methyltransferase domain-containing protein</fullName>
    </submittedName>
</protein>
<evidence type="ECO:0000256" key="3">
    <source>
        <dbReference type="SAM" id="MobiDB-lite"/>
    </source>
</evidence>
<evidence type="ECO:0000313" key="6">
    <source>
        <dbReference type="Proteomes" id="UP000276254"/>
    </source>
</evidence>
<dbReference type="EMBL" id="CP032829">
    <property type="protein sequence ID" value="AYJ87621.1"/>
    <property type="molecule type" value="Genomic_DNA"/>
</dbReference>
<dbReference type="OrthoDB" id="9793723at2"/>
<feature type="region of interest" description="Disordered" evidence="3">
    <location>
        <begin position="231"/>
        <end position="259"/>
    </location>
</feature>
<keyword evidence="2 5" id="KW-0808">Transferase</keyword>
<dbReference type="SUPFAM" id="SSF53335">
    <property type="entry name" value="S-adenosyl-L-methionine-dependent methyltransferases"/>
    <property type="match status" value="1"/>
</dbReference>
<dbReference type="InterPro" id="IPR050602">
    <property type="entry name" value="Malonyl-ACP_OMT"/>
</dbReference>
<keyword evidence="1 5" id="KW-0489">Methyltransferase</keyword>
<dbReference type="GO" id="GO:0032259">
    <property type="term" value="P:methylation"/>
    <property type="evidence" value="ECO:0007669"/>
    <property type="project" value="UniProtKB-KW"/>
</dbReference>
<evidence type="ECO:0000259" key="4">
    <source>
        <dbReference type="Pfam" id="PF08241"/>
    </source>
</evidence>
<dbReference type="GO" id="GO:0008757">
    <property type="term" value="F:S-adenosylmethionine-dependent methyltransferase activity"/>
    <property type="evidence" value="ECO:0007669"/>
    <property type="project" value="InterPro"/>
</dbReference>
<keyword evidence="6" id="KW-1185">Reference proteome</keyword>
<dbReference type="RefSeq" id="WP_121155181.1">
    <property type="nucleotide sequence ID" value="NZ_CP032829.1"/>
</dbReference>
<dbReference type="InterPro" id="IPR029063">
    <property type="entry name" value="SAM-dependent_MTases_sf"/>
</dbReference>
<dbReference type="AlphaFoldDB" id="A0A494TP36"/>
<evidence type="ECO:0000256" key="1">
    <source>
        <dbReference type="ARBA" id="ARBA00022603"/>
    </source>
</evidence>
<evidence type="ECO:0000313" key="5">
    <source>
        <dbReference type="EMBL" id="AYJ87621.1"/>
    </source>
</evidence>
<organism evidence="5 6">
    <name type="scientific">Sphingomonas paeninsulae</name>
    <dbReference type="NCBI Taxonomy" id="2319844"/>
    <lineage>
        <taxon>Bacteria</taxon>
        <taxon>Pseudomonadati</taxon>
        <taxon>Pseudomonadota</taxon>
        <taxon>Alphaproteobacteria</taxon>
        <taxon>Sphingomonadales</taxon>
        <taxon>Sphingomonadaceae</taxon>
        <taxon>Sphingomonas</taxon>
    </lineage>
</organism>
<dbReference type="PANTHER" id="PTHR13090">
    <property type="entry name" value="ARGININE-HYDROXYLASE NDUFAF5, MITOCHONDRIAL"/>
    <property type="match status" value="1"/>
</dbReference>
<proteinExistence type="predicted"/>
<dbReference type="Gene3D" id="3.40.50.150">
    <property type="entry name" value="Vaccinia Virus protein VP39"/>
    <property type="match status" value="1"/>
</dbReference>
<dbReference type="PANTHER" id="PTHR13090:SF1">
    <property type="entry name" value="ARGININE-HYDROXYLASE NDUFAF5, MITOCHONDRIAL"/>
    <property type="match status" value="1"/>
</dbReference>
<dbReference type="Proteomes" id="UP000276254">
    <property type="component" value="Chromosome"/>
</dbReference>
<sequence length="259" mass="27112">MPEAFFTGLIIDELLDRLSTVKRDFTSALILGAEGRLIAEVKAKGIAVTVADPSAVRAALYHGVRVDEDRLPFPPETFDLVLVAGLLDTVADLPGALLLVRRALRPDGLFLGCMAAAPSLPTTRAAIAAADAAVGTSAARLHPQVDVASAGDLLVRAGFALPVADLDSFDLSYRDFGRLIDDLRAAAATNVLAQRHGVTRKWLSAAIASFAARADANGKVRETISLVTLTGWAPSPDQPKPAKRGSGTTSLAAALARRD</sequence>
<reference evidence="5 6" key="1">
    <citation type="submission" date="2018-09" db="EMBL/GenBank/DDBJ databases">
        <title>Sphingomonas peninsula sp. nov., isolated from fildes peninsula, Antarctic soil.</title>
        <authorList>
            <person name="Yingchao G."/>
        </authorList>
    </citation>
    <scope>NUCLEOTIDE SEQUENCE [LARGE SCALE GENOMIC DNA]</scope>
    <source>
        <strain evidence="5 6">YZ-8</strain>
    </source>
</reference>
<feature type="domain" description="Methyltransferase type 11" evidence="4">
    <location>
        <begin position="35"/>
        <end position="111"/>
    </location>
</feature>
<dbReference type="InterPro" id="IPR013216">
    <property type="entry name" value="Methyltransf_11"/>
</dbReference>
<name>A0A494TP36_SPHPE</name>
<dbReference type="Pfam" id="PF08241">
    <property type="entry name" value="Methyltransf_11"/>
    <property type="match status" value="1"/>
</dbReference>
<evidence type="ECO:0000256" key="2">
    <source>
        <dbReference type="ARBA" id="ARBA00022679"/>
    </source>
</evidence>
<dbReference type="KEGG" id="spha:D3Y57_18970"/>